<dbReference type="GO" id="GO:0016757">
    <property type="term" value="F:glycosyltransferase activity"/>
    <property type="evidence" value="ECO:0007669"/>
    <property type="project" value="InterPro"/>
</dbReference>
<dbReference type="InterPro" id="IPR001296">
    <property type="entry name" value="Glyco_trans_1"/>
</dbReference>
<accession>A0A7W8HAL1</accession>
<comment type="caution">
    <text evidence="2">The sequence shown here is derived from an EMBL/GenBank/DDBJ whole genome shotgun (WGS) entry which is preliminary data.</text>
</comment>
<dbReference type="RefSeq" id="WP_183773770.1">
    <property type="nucleotide sequence ID" value="NZ_JACHFW010000007.1"/>
</dbReference>
<dbReference type="Gene3D" id="3.40.50.2000">
    <property type="entry name" value="Glycogen Phosphorylase B"/>
    <property type="match status" value="2"/>
</dbReference>
<name>A0A7W8HAL1_9FIRM</name>
<dbReference type="AlphaFoldDB" id="A0A7W8HAL1"/>
<dbReference type="PANTHER" id="PTHR46401">
    <property type="entry name" value="GLYCOSYLTRANSFERASE WBBK-RELATED"/>
    <property type="match status" value="1"/>
</dbReference>
<dbReference type="Proteomes" id="UP000543642">
    <property type="component" value="Unassembled WGS sequence"/>
</dbReference>
<protein>
    <submittedName>
        <fullName evidence="2">Glycosyltransferase involved in cell wall biosynthesis</fullName>
    </submittedName>
</protein>
<sequence>MRIALNYIYLEKSHSGGKDQVGLNLLKGFYDNNIISQMCVICFEYSVKTIESIAPGIKIIPIKYKCHSTKEMHRMAYLTWVNTVIIPKIVKKYSIDKIFHLGCNNGLVKLKCTSISIPFDIKAVAHRVLAHVKIPFYKYIIHKIMYYIDFKNADTIVAMSDVDKAEIAQYYPKFANKIRRIYCPIKIELKNIKHQSKTTKNIVALNLQFHHKNIITLIKAFELIKDKCDYNLLLIGKVPQRVSYLKDYVKNNHLEQRIKFTGFISEDAKNKLFQTSALYVNPTLYEGFGMTAVEAIILKIPTLVSRIATNYEITQGLCDYYEPAEDEHALAEMLLKCLKKNYDNQDLDKKSKLLLDKYDYRRIANEYYKLFVS</sequence>
<reference evidence="2 3" key="1">
    <citation type="submission" date="2020-08" db="EMBL/GenBank/DDBJ databases">
        <title>Genomic Encyclopedia of Type Strains, Phase IV (KMG-IV): sequencing the most valuable type-strain genomes for metagenomic binning, comparative biology and taxonomic classification.</title>
        <authorList>
            <person name="Goeker M."/>
        </authorList>
    </citation>
    <scope>NUCLEOTIDE SEQUENCE [LARGE SCALE GENOMIC DNA]</scope>
    <source>
        <strain evidence="2 3">DSM 106146</strain>
    </source>
</reference>
<dbReference type="EMBL" id="JACHFW010000007">
    <property type="protein sequence ID" value="MBB5264808.1"/>
    <property type="molecule type" value="Genomic_DNA"/>
</dbReference>
<dbReference type="Pfam" id="PF00534">
    <property type="entry name" value="Glycos_transf_1"/>
    <property type="match status" value="1"/>
</dbReference>
<evidence type="ECO:0000313" key="2">
    <source>
        <dbReference type="EMBL" id="MBB5264808.1"/>
    </source>
</evidence>
<feature type="domain" description="Glycosyl transferase family 1" evidence="1">
    <location>
        <begin position="194"/>
        <end position="352"/>
    </location>
</feature>
<proteinExistence type="predicted"/>
<gene>
    <name evidence="2" type="ORF">HNP82_001947</name>
</gene>
<evidence type="ECO:0000313" key="3">
    <source>
        <dbReference type="Proteomes" id="UP000543642"/>
    </source>
</evidence>
<evidence type="ECO:0000259" key="1">
    <source>
        <dbReference type="Pfam" id="PF00534"/>
    </source>
</evidence>
<organism evidence="2 3">
    <name type="scientific">Catenibacillus scindens</name>
    <dbReference type="NCBI Taxonomy" id="673271"/>
    <lineage>
        <taxon>Bacteria</taxon>
        <taxon>Bacillati</taxon>
        <taxon>Bacillota</taxon>
        <taxon>Clostridia</taxon>
        <taxon>Lachnospirales</taxon>
        <taxon>Lachnospiraceae</taxon>
        <taxon>Catenibacillus</taxon>
    </lineage>
</organism>
<keyword evidence="3" id="KW-1185">Reference proteome</keyword>
<dbReference type="PANTHER" id="PTHR46401:SF8">
    <property type="entry name" value="BLL6006 PROTEIN"/>
    <property type="match status" value="1"/>
</dbReference>
<dbReference type="SUPFAM" id="SSF53756">
    <property type="entry name" value="UDP-Glycosyltransferase/glycogen phosphorylase"/>
    <property type="match status" value="1"/>
</dbReference>
<keyword evidence="2" id="KW-0808">Transferase</keyword>